<evidence type="ECO:0000313" key="3">
    <source>
        <dbReference type="Proteomes" id="UP000234857"/>
    </source>
</evidence>
<keyword evidence="1" id="KW-0472">Membrane</keyword>
<dbReference type="EMBL" id="PKTG01000006">
    <property type="protein sequence ID" value="PLX20122.1"/>
    <property type="molecule type" value="Genomic_DNA"/>
</dbReference>
<accession>A0A2N5ZNA8</accession>
<name>A0A2N5ZNA8_MUIH1</name>
<sequence length="82" mass="9556">MENLIYILSVALLFVFVFFLIKSSAVKNKEKNSPKIKKEKAIFIETPEAEFTETETSILEFARNNPEKTAFVIRQMFFSDDE</sequence>
<keyword evidence="1" id="KW-0812">Transmembrane</keyword>
<protein>
    <submittedName>
        <fullName evidence="2">Uncharacterized protein</fullName>
    </submittedName>
</protein>
<dbReference type="Proteomes" id="UP000234857">
    <property type="component" value="Unassembled WGS sequence"/>
</dbReference>
<organism evidence="2 3">
    <name type="scientific">Muiribacterium halophilum</name>
    <dbReference type="NCBI Taxonomy" id="2053465"/>
    <lineage>
        <taxon>Bacteria</taxon>
        <taxon>Candidatus Muiribacteriota</taxon>
        <taxon>Candidatus Muiribacteriia</taxon>
        <taxon>Candidatus Muiribacteriales</taxon>
        <taxon>Candidatus Muiribacteriaceae</taxon>
        <taxon>Candidatus Muiribacterium</taxon>
    </lineage>
</organism>
<dbReference type="AlphaFoldDB" id="A0A2N5ZNA8"/>
<comment type="caution">
    <text evidence="2">The sequence shown here is derived from an EMBL/GenBank/DDBJ whole genome shotgun (WGS) entry which is preliminary data.</text>
</comment>
<proteinExistence type="predicted"/>
<keyword evidence="1" id="KW-1133">Transmembrane helix</keyword>
<reference evidence="2 3" key="1">
    <citation type="submission" date="2017-11" db="EMBL/GenBank/DDBJ databases">
        <title>Genome-resolved metagenomics identifies genetic mobility, metabolic interactions, and unexpected diversity in perchlorate-reducing communities.</title>
        <authorList>
            <person name="Barnum T.P."/>
            <person name="Figueroa I.A."/>
            <person name="Carlstrom C.I."/>
            <person name="Lucas L.N."/>
            <person name="Engelbrektson A.L."/>
            <person name="Coates J.D."/>
        </authorList>
    </citation>
    <scope>NUCLEOTIDE SEQUENCE [LARGE SCALE GENOMIC DNA]</scope>
    <source>
        <strain evidence="2">BM706</strain>
    </source>
</reference>
<gene>
    <name evidence="2" type="ORF">C0601_00150</name>
</gene>
<evidence type="ECO:0000256" key="1">
    <source>
        <dbReference type="SAM" id="Phobius"/>
    </source>
</evidence>
<evidence type="ECO:0000313" key="2">
    <source>
        <dbReference type="EMBL" id="PLX20122.1"/>
    </source>
</evidence>
<feature type="transmembrane region" description="Helical" evidence="1">
    <location>
        <begin position="6"/>
        <end position="25"/>
    </location>
</feature>